<name>A0ABN9UVP1_9DINO</name>
<evidence type="ECO:0008006" key="3">
    <source>
        <dbReference type="Google" id="ProtNLM"/>
    </source>
</evidence>
<protein>
    <recommendedName>
        <fullName evidence="3">Nocturnin</fullName>
    </recommendedName>
</protein>
<dbReference type="Gene3D" id="3.60.10.10">
    <property type="entry name" value="Endonuclease/exonuclease/phosphatase"/>
    <property type="match status" value="1"/>
</dbReference>
<dbReference type="Proteomes" id="UP001189429">
    <property type="component" value="Unassembled WGS sequence"/>
</dbReference>
<dbReference type="InterPro" id="IPR036691">
    <property type="entry name" value="Endo/exonu/phosph_ase_sf"/>
</dbReference>
<proteinExistence type="predicted"/>
<evidence type="ECO:0000313" key="1">
    <source>
        <dbReference type="EMBL" id="CAK0863251.1"/>
    </source>
</evidence>
<keyword evidence="2" id="KW-1185">Reference proteome</keyword>
<evidence type="ECO:0000313" key="2">
    <source>
        <dbReference type="Proteomes" id="UP001189429"/>
    </source>
</evidence>
<organism evidence="1 2">
    <name type="scientific">Prorocentrum cordatum</name>
    <dbReference type="NCBI Taxonomy" id="2364126"/>
    <lineage>
        <taxon>Eukaryota</taxon>
        <taxon>Sar</taxon>
        <taxon>Alveolata</taxon>
        <taxon>Dinophyceae</taxon>
        <taxon>Prorocentrales</taxon>
        <taxon>Prorocentraceae</taxon>
        <taxon>Prorocentrum</taxon>
    </lineage>
</organism>
<gene>
    <name evidence="1" type="ORF">PCOR1329_LOCUS51447</name>
</gene>
<sequence length="411" mass="43463">ELRGFAAETHGKISALRAELDASLEAGSALRRGALDALNAAVAEAERRVPVDKSDAIPAQLLGPDAEPGGKLFPNLAKKVRAMCARSAEEVEGRYVEAWRALLQKDGIHEGLDSLRSEQRAAWEQAFKDCCRRHALALAQSDHQAVFQTVPARGAGAEPLAVMCWNVLEFPDAAAAAPVLDGINPYCDQLLAALGRKGTEQKKLLTDAMSSELVASLHRDVVLGAVQEAADSGAADVILLQELSSGHQSALEAWCAAAGWSSRFAEGNEDPKKCDAITAILTRRPTDEDCQATVQENKKTRHFAAARVGEAWLVSCHVPHEVAVKGKTSGNEDVAFRVLVQLAERFRGPAGGPGLLVVGGDWNADVHAVGARAAAEPPCGAARVSPHAPPAGQATCRGCGDVIDGLLRLEW</sequence>
<accession>A0ABN9UVP1</accession>
<dbReference type="EMBL" id="CAUYUJ010016241">
    <property type="protein sequence ID" value="CAK0863251.1"/>
    <property type="molecule type" value="Genomic_DNA"/>
</dbReference>
<reference evidence="1" key="1">
    <citation type="submission" date="2023-10" db="EMBL/GenBank/DDBJ databases">
        <authorList>
            <person name="Chen Y."/>
            <person name="Shah S."/>
            <person name="Dougan E. K."/>
            <person name="Thang M."/>
            <person name="Chan C."/>
        </authorList>
    </citation>
    <scope>NUCLEOTIDE SEQUENCE [LARGE SCALE GENOMIC DNA]</scope>
</reference>
<dbReference type="SUPFAM" id="SSF56219">
    <property type="entry name" value="DNase I-like"/>
    <property type="match status" value="1"/>
</dbReference>
<comment type="caution">
    <text evidence="1">The sequence shown here is derived from an EMBL/GenBank/DDBJ whole genome shotgun (WGS) entry which is preliminary data.</text>
</comment>
<feature type="non-terminal residue" evidence="1">
    <location>
        <position position="1"/>
    </location>
</feature>